<feature type="compositionally biased region" description="Acidic residues" evidence="5">
    <location>
        <begin position="512"/>
        <end position="535"/>
    </location>
</feature>
<dbReference type="PROSITE" id="PS00678">
    <property type="entry name" value="WD_REPEATS_1"/>
    <property type="match status" value="1"/>
</dbReference>
<feature type="region of interest" description="Disordered" evidence="5">
    <location>
        <begin position="106"/>
        <end position="136"/>
    </location>
</feature>
<dbReference type="PRINTS" id="PR00320">
    <property type="entry name" value="GPROTEINBRPT"/>
</dbReference>
<organism evidence="6 7">
    <name type="scientific">Pocillopora damicornis</name>
    <name type="common">Cauliflower coral</name>
    <name type="synonym">Millepora damicornis</name>
    <dbReference type="NCBI Taxonomy" id="46731"/>
    <lineage>
        <taxon>Eukaryota</taxon>
        <taxon>Metazoa</taxon>
        <taxon>Cnidaria</taxon>
        <taxon>Anthozoa</taxon>
        <taxon>Hexacorallia</taxon>
        <taxon>Scleractinia</taxon>
        <taxon>Astrocoeniina</taxon>
        <taxon>Pocilloporidae</taxon>
        <taxon>Pocillopora</taxon>
    </lineage>
</organism>
<evidence type="ECO:0000256" key="1">
    <source>
        <dbReference type="ARBA" id="ARBA00022574"/>
    </source>
</evidence>
<name>A0A3M6TM52_POCDA</name>
<evidence type="ECO:0000256" key="2">
    <source>
        <dbReference type="ARBA" id="ARBA00022737"/>
    </source>
</evidence>
<feature type="compositionally biased region" description="Low complexity" evidence="5">
    <location>
        <begin position="536"/>
        <end position="549"/>
    </location>
</feature>
<dbReference type="Pfam" id="PF00400">
    <property type="entry name" value="WD40"/>
    <property type="match status" value="3"/>
</dbReference>
<dbReference type="Gene3D" id="2.130.10.10">
    <property type="entry name" value="YVTN repeat-like/Quinoprotein amine dehydrogenase"/>
    <property type="match status" value="2"/>
</dbReference>
<dbReference type="SMART" id="SM00320">
    <property type="entry name" value="WD40"/>
    <property type="match status" value="5"/>
</dbReference>
<dbReference type="InterPro" id="IPR020472">
    <property type="entry name" value="WD40_PAC1"/>
</dbReference>
<evidence type="ECO:0000313" key="7">
    <source>
        <dbReference type="Proteomes" id="UP000275408"/>
    </source>
</evidence>
<feature type="compositionally biased region" description="Polar residues" evidence="5">
    <location>
        <begin position="106"/>
        <end position="129"/>
    </location>
</feature>
<evidence type="ECO:0000313" key="6">
    <source>
        <dbReference type="EMBL" id="RMX42440.1"/>
    </source>
</evidence>
<dbReference type="EMBL" id="RCHS01003365">
    <property type="protein sequence ID" value="RMX42440.1"/>
    <property type="molecule type" value="Genomic_DNA"/>
</dbReference>
<gene>
    <name evidence="6" type="ORF">pdam_00010899</name>
</gene>
<dbReference type="Proteomes" id="UP000275408">
    <property type="component" value="Unassembled WGS sequence"/>
</dbReference>
<dbReference type="PANTHER" id="PTHR22847">
    <property type="entry name" value="WD40 REPEAT PROTEIN"/>
    <property type="match status" value="1"/>
</dbReference>
<dbReference type="InterPro" id="IPR015943">
    <property type="entry name" value="WD40/YVTN_repeat-like_dom_sf"/>
</dbReference>
<keyword evidence="4" id="KW-0175">Coiled coil</keyword>
<comment type="caution">
    <text evidence="6">The sequence shown here is derived from an EMBL/GenBank/DDBJ whole genome shotgun (WGS) entry which is preliminary data.</text>
</comment>
<evidence type="ECO:0000256" key="5">
    <source>
        <dbReference type="SAM" id="MobiDB-lite"/>
    </source>
</evidence>
<reference evidence="6 7" key="1">
    <citation type="journal article" date="2018" name="Sci. Rep.">
        <title>Comparative analysis of the Pocillopora damicornis genome highlights role of immune system in coral evolution.</title>
        <authorList>
            <person name="Cunning R."/>
            <person name="Bay R.A."/>
            <person name="Gillette P."/>
            <person name="Baker A.C."/>
            <person name="Traylor-Knowles N."/>
        </authorList>
    </citation>
    <scope>NUCLEOTIDE SEQUENCE [LARGE SCALE GENOMIC DNA]</scope>
    <source>
        <strain evidence="6">RSMAS</strain>
        <tissue evidence="6">Whole animal</tissue>
    </source>
</reference>
<dbReference type="AlphaFoldDB" id="A0A3M6TM52"/>
<sequence>MADFDRQKVATELRKFRKKLRQIEKLEDLERELTEEEYLKLCTKDEIRSKVQQLVAREDKLNLEIQRMENQTKEDEPALLIQQEIEEEVTTTTFFASDVEGAEQKVISQSAQDENKPNQSKSTSTNQGAVQGKVPDTPLANTKTCILQSPSLNSDMKFYVRSLEGHNDAICCVHCEGSVLVSGSRDTMLKLWNADTGKEVKSLGGHTGSITSVFLLPKRDISSCEVSSSFRPDQYSVVTGSKDCSMKIWSLSNGQIERSMYAFSPVECLDCRRNLTAAGLDGGKVELWDLETGNAVRSVRGHDEDAVTAIKFQDDRVISGSASGVVKVWDVRDNSLKPVMSSDQAPVGQTTAGVTVKPRRVRCLATTEETIYWGDDGVNMKAMDLKSGKLRKIRNHVTEFGSTGAMETTDSCLVSAGYDLDRGNGYLNVRSLPSEEYVATVDDRNTGSITCLSCTQTARDHVTLHRMCTGGVELKLWDQLPSSKVKKRSRPETEDCYVTAKHIRRFSFPDFSDTESSEDEDDIPAGDESDDDDDVSTTGSSSRSWCTIS</sequence>
<dbReference type="STRING" id="46731.A0A3M6TM52"/>
<dbReference type="InterPro" id="IPR001680">
    <property type="entry name" value="WD40_rpt"/>
</dbReference>
<accession>A0A3M6TM52</accession>
<evidence type="ECO:0000256" key="4">
    <source>
        <dbReference type="SAM" id="Coils"/>
    </source>
</evidence>
<keyword evidence="1 3" id="KW-0853">WD repeat</keyword>
<dbReference type="PROSITE" id="PS50294">
    <property type="entry name" value="WD_REPEATS_REGION"/>
    <property type="match status" value="1"/>
</dbReference>
<feature type="repeat" description="WD" evidence="3">
    <location>
        <begin position="300"/>
        <end position="339"/>
    </location>
</feature>
<keyword evidence="7" id="KW-1185">Reference proteome</keyword>
<keyword evidence="2" id="KW-0677">Repeat</keyword>
<dbReference type="SUPFAM" id="SSF50978">
    <property type="entry name" value="WD40 repeat-like"/>
    <property type="match status" value="1"/>
</dbReference>
<dbReference type="OMA" id="ASWCNIM"/>
<dbReference type="InterPro" id="IPR036322">
    <property type="entry name" value="WD40_repeat_dom_sf"/>
</dbReference>
<feature type="repeat" description="WD" evidence="3">
    <location>
        <begin position="229"/>
        <end position="259"/>
    </location>
</feature>
<feature type="repeat" description="WD" evidence="3">
    <location>
        <begin position="163"/>
        <end position="202"/>
    </location>
</feature>
<dbReference type="InterPro" id="IPR019775">
    <property type="entry name" value="WD40_repeat_CS"/>
</dbReference>
<evidence type="ECO:0000256" key="3">
    <source>
        <dbReference type="PROSITE-ProRule" id="PRU00221"/>
    </source>
</evidence>
<feature type="coiled-coil region" evidence="4">
    <location>
        <begin position="6"/>
        <end position="71"/>
    </location>
</feature>
<feature type="region of interest" description="Disordered" evidence="5">
    <location>
        <begin position="509"/>
        <end position="549"/>
    </location>
</feature>
<proteinExistence type="predicted"/>
<dbReference type="OrthoDB" id="190105at2759"/>
<dbReference type="PANTHER" id="PTHR22847:SF722">
    <property type="entry name" value="NOVEL PROTEIN"/>
    <property type="match status" value="1"/>
</dbReference>
<protein>
    <submittedName>
        <fullName evidence="6">Uncharacterized protein</fullName>
    </submittedName>
</protein>
<dbReference type="PROSITE" id="PS50082">
    <property type="entry name" value="WD_REPEATS_2"/>
    <property type="match status" value="3"/>
</dbReference>